<protein>
    <recommendedName>
        <fullName evidence="5">Circadian oscillating protein COP23</fullName>
    </recommendedName>
</protein>
<dbReference type="Proteomes" id="UP000654482">
    <property type="component" value="Unassembled WGS sequence"/>
</dbReference>
<dbReference type="AlphaFoldDB" id="A0A8J7JF08"/>
<evidence type="ECO:0000313" key="3">
    <source>
        <dbReference type="EMBL" id="MBE9118485.1"/>
    </source>
</evidence>
<sequence>MQSQQSNSLGKSVAFSLAAVVLASQGSAVAQIPIQLGQNSSEEPDVVIDSGSEANDSPRFTCELVNGQYTVTYNPENQPGEGYPWAVPSEMGGGWTPQNRCLAISQRLESYRSDGLLEMRTAIENNYDTVCVTTEADGRCRIVFTVPRGQDPVATRDRVFENLTIADSGQTTQGVNTYTGNRSEIDVFNQIGQVLTGNSSILGNLGNIGNPSLSNGINLKPFLAPSDGGTGEKLIRGLSPASQPRRLNPGSFR</sequence>
<reference evidence="3" key="1">
    <citation type="submission" date="2020-10" db="EMBL/GenBank/DDBJ databases">
        <authorList>
            <person name="Castelo-Branco R."/>
            <person name="Eusebio N."/>
            <person name="Adriana R."/>
            <person name="Vieira A."/>
            <person name="Brugerolle De Fraissinette N."/>
            <person name="Rezende De Castro R."/>
            <person name="Schneider M.P."/>
            <person name="Vasconcelos V."/>
            <person name="Leao P.N."/>
        </authorList>
    </citation>
    <scope>NUCLEOTIDE SEQUENCE</scope>
    <source>
        <strain evidence="3">LEGE 07157</strain>
    </source>
</reference>
<feature type="region of interest" description="Disordered" evidence="1">
    <location>
        <begin position="230"/>
        <end position="253"/>
    </location>
</feature>
<evidence type="ECO:0000256" key="2">
    <source>
        <dbReference type="SAM" id="SignalP"/>
    </source>
</evidence>
<dbReference type="EMBL" id="JADEWZ010000048">
    <property type="protein sequence ID" value="MBE9118485.1"/>
    <property type="molecule type" value="Genomic_DNA"/>
</dbReference>
<proteinExistence type="predicted"/>
<feature type="chain" id="PRO_5035158397" description="Circadian oscillating protein COP23" evidence="2">
    <location>
        <begin position="31"/>
        <end position="253"/>
    </location>
</feature>
<dbReference type="InterPro" id="IPR025478">
    <property type="entry name" value="COP23"/>
</dbReference>
<keyword evidence="2" id="KW-0732">Signal</keyword>
<comment type="caution">
    <text evidence="3">The sequence shown here is derived from an EMBL/GenBank/DDBJ whole genome shotgun (WGS) entry which is preliminary data.</text>
</comment>
<evidence type="ECO:0000313" key="4">
    <source>
        <dbReference type="Proteomes" id="UP000654482"/>
    </source>
</evidence>
<gene>
    <name evidence="3" type="ORF">IQ249_21575</name>
</gene>
<organism evidence="3 4">
    <name type="scientific">Lusitaniella coriacea LEGE 07157</name>
    <dbReference type="NCBI Taxonomy" id="945747"/>
    <lineage>
        <taxon>Bacteria</taxon>
        <taxon>Bacillati</taxon>
        <taxon>Cyanobacteriota</taxon>
        <taxon>Cyanophyceae</taxon>
        <taxon>Spirulinales</taxon>
        <taxon>Lusitaniellaceae</taxon>
        <taxon>Lusitaniella</taxon>
    </lineage>
</organism>
<accession>A0A8J7JF08</accession>
<dbReference type="RefSeq" id="WP_194031569.1">
    <property type="nucleotide sequence ID" value="NZ_JADEWZ010000048.1"/>
</dbReference>
<evidence type="ECO:0008006" key="5">
    <source>
        <dbReference type="Google" id="ProtNLM"/>
    </source>
</evidence>
<evidence type="ECO:0000256" key="1">
    <source>
        <dbReference type="SAM" id="MobiDB-lite"/>
    </source>
</evidence>
<name>A0A8J7JF08_9CYAN</name>
<feature type="signal peptide" evidence="2">
    <location>
        <begin position="1"/>
        <end position="30"/>
    </location>
</feature>
<dbReference type="Pfam" id="PF14218">
    <property type="entry name" value="COP23"/>
    <property type="match status" value="1"/>
</dbReference>
<keyword evidence="4" id="KW-1185">Reference proteome</keyword>